<dbReference type="EC" id="2.3.1.-" evidence="4"/>
<evidence type="ECO:0000259" key="3">
    <source>
        <dbReference type="PROSITE" id="PS51186"/>
    </source>
</evidence>
<dbReference type="Gene3D" id="3.40.630.30">
    <property type="match status" value="2"/>
</dbReference>
<dbReference type="Proteomes" id="UP000672602">
    <property type="component" value="Unassembled WGS sequence"/>
</dbReference>
<feature type="domain" description="N-acetyltransferase" evidence="3">
    <location>
        <begin position="1"/>
        <end position="142"/>
    </location>
</feature>
<dbReference type="EMBL" id="JAGMWN010000003">
    <property type="protein sequence ID" value="MBP5856795.1"/>
    <property type="molecule type" value="Genomic_DNA"/>
</dbReference>
<dbReference type="RefSeq" id="WP_210681388.1">
    <property type="nucleotide sequence ID" value="NZ_JAGMWN010000003.1"/>
</dbReference>
<comment type="caution">
    <text evidence="4">The sequence shown here is derived from an EMBL/GenBank/DDBJ whole genome shotgun (WGS) entry which is preliminary data.</text>
</comment>
<dbReference type="PROSITE" id="PS51186">
    <property type="entry name" value="GNAT"/>
    <property type="match status" value="2"/>
</dbReference>
<dbReference type="InterPro" id="IPR016181">
    <property type="entry name" value="Acyl_CoA_acyltransferase"/>
</dbReference>
<dbReference type="Pfam" id="PF00583">
    <property type="entry name" value="Acetyltransf_1"/>
    <property type="match status" value="2"/>
</dbReference>
<dbReference type="CDD" id="cd04301">
    <property type="entry name" value="NAT_SF"/>
    <property type="match status" value="1"/>
</dbReference>
<evidence type="ECO:0000313" key="4">
    <source>
        <dbReference type="EMBL" id="MBP5856795.1"/>
    </source>
</evidence>
<accession>A0A8J7RYN5</accession>
<dbReference type="AlphaFoldDB" id="A0A8J7RYN5"/>
<keyword evidence="1 4" id="KW-0808">Transferase</keyword>
<protein>
    <submittedName>
        <fullName evidence="4">GNAT family acetyltransferase</fullName>
        <ecNumber evidence="4">2.3.1.-</ecNumber>
    </submittedName>
</protein>
<dbReference type="InterPro" id="IPR050832">
    <property type="entry name" value="Bact_Acetyltransf"/>
</dbReference>
<evidence type="ECO:0000256" key="2">
    <source>
        <dbReference type="ARBA" id="ARBA00023315"/>
    </source>
</evidence>
<dbReference type="InterPro" id="IPR000182">
    <property type="entry name" value="GNAT_dom"/>
</dbReference>
<dbReference type="GO" id="GO:0016747">
    <property type="term" value="F:acyltransferase activity, transferring groups other than amino-acyl groups"/>
    <property type="evidence" value="ECO:0007669"/>
    <property type="project" value="InterPro"/>
</dbReference>
<gene>
    <name evidence="4" type="ORF">KAJ83_07230</name>
</gene>
<evidence type="ECO:0000313" key="5">
    <source>
        <dbReference type="Proteomes" id="UP000672602"/>
    </source>
</evidence>
<dbReference type="PANTHER" id="PTHR43877">
    <property type="entry name" value="AMINOALKYLPHOSPHONATE N-ACETYLTRANSFERASE-RELATED-RELATED"/>
    <property type="match status" value="1"/>
</dbReference>
<feature type="domain" description="N-acetyltransferase" evidence="3">
    <location>
        <begin position="183"/>
        <end position="335"/>
    </location>
</feature>
<keyword evidence="5" id="KW-1185">Reference proteome</keyword>
<reference evidence="4" key="1">
    <citation type="submission" date="2021-04" db="EMBL/GenBank/DDBJ databases">
        <authorList>
            <person name="Zhang D.-C."/>
        </authorList>
    </citation>
    <scope>NUCLEOTIDE SEQUENCE</scope>
    <source>
        <strain evidence="4">CGMCC 1.15697</strain>
    </source>
</reference>
<sequence>MRIRPFEPADKEPVIALWHACGLTRPWNDPAADIDLARATAGTALLVALDEESGAVIGSAMTGFDGHRGWLYYLAADPARRGEGVGRALTEACEAHLLDLGCPKVELIVRLENTAVQSFYEAIGYREERRRLYSKWLIDPPSVQDEPSARALPTIDVTITWLEMLEPPRRPARPVPMADKPVNVIRLIDPPVDYYRFIHHTVGDPWLWWTRRAMSNEELADIIKDEAVEIYLLQLGGAPAGFIELDFRRTPDVANINFFGLMPWCIGRGFGPYLLDWGIRCAWERDPAPRRLTLDTCTHDHPKALAGYQKAGFQVYDRTSETIPDPRARGFIPPETEVMSNVPPYPA</sequence>
<dbReference type="SUPFAM" id="SSF55729">
    <property type="entry name" value="Acyl-CoA N-acyltransferases (Nat)"/>
    <property type="match status" value="2"/>
</dbReference>
<dbReference type="NCBIfam" id="NF002959">
    <property type="entry name" value="PRK03624.1"/>
    <property type="match status" value="1"/>
</dbReference>
<name>A0A8J7RYN5_9PROT</name>
<organism evidence="4 5">
    <name type="scientific">Marivibrio halodurans</name>
    <dbReference type="NCBI Taxonomy" id="2039722"/>
    <lineage>
        <taxon>Bacteria</taxon>
        <taxon>Pseudomonadati</taxon>
        <taxon>Pseudomonadota</taxon>
        <taxon>Alphaproteobacteria</taxon>
        <taxon>Rhodospirillales</taxon>
        <taxon>Rhodospirillaceae</taxon>
        <taxon>Marivibrio</taxon>
    </lineage>
</organism>
<evidence type="ECO:0000256" key="1">
    <source>
        <dbReference type="ARBA" id="ARBA00022679"/>
    </source>
</evidence>
<keyword evidence="2 4" id="KW-0012">Acyltransferase</keyword>
<proteinExistence type="predicted"/>